<feature type="binding site" evidence="6">
    <location>
        <position position="47"/>
    </location>
    <ligand>
        <name>Zn(2+)</name>
        <dbReference type="ChEBI" id="CHEBI:29105"/>
    </ligand>
</feature>
<evidence type="ECO:0000259" key="7">
    <source>
        <dbReference type="SMART" id="SM01402"/>
    </source>
</evidence>
<proteinExistence type="inferred from homology"/>
<keyword evidence="3 6" id="KW-0862">Zinc</keyword>
<organism evidence="8 9">
    <name type="scientific">Candidatus Parvarchaeum acidiphilum ARMAN-4</name>
    <dbReference type="NCBI Taxonomy" id="662760"/>
    <lineage>
        <taxon>Archaea</taxon>
        <taxon>Candidatus Parvarchaeota</taxon>
        <taxon>Candidatus Parvarchaeum</taxon>
    </lineage>
</organism>
<dbReference type="Gene3D" id="6.20.50.180">
    <property type="match status" value="1"/>
</dbReference>
<dbReference type="AlphaFoldDB" id="D2EF30"/>
<dbReference type="GO" id="GO:0008270">
    <property type="term" value="F:zinc ion binding"/>
    <property type="evidence" value="ECO:0007669"/>
    <property type="project" value="UniProtKB-UniRule"/>
</dbReference>
<keyword evidence="5 6" id="KW-0687">Ribonucleoprotein</keyword>
<dbReference type="GO" id="GO:0005840">
    <property type="term" value="C:ribosome"/>
    <property type="evidence" value="ECO:0007669"/>
    <property type="project" value="UniProtKB-KW"/>
</dbReference>
<feature type="binding site" evidence="6">
    <location>
        <position position="32"/>
    </location>
    <ligand>
        <name>Zn(2+)</name>
        <dbReference type="ChEBI" id="CHEBI:29105"/>
    </ligand>
</feature>
<dbReference type="InterPro" id="IPR011332">
    <property type="entry name" value="Ribosomal_zn-bd"/>
</dbReference>
<dbReference type="GO" id="GO:1990904">
    <property type="term" value="C:ribonucleoprotein complex"/>
    <property type="evidence" value="ECO:0007669"/>
    <property type="project" value="UniProtKB-KW"/>
</dbReference>
<accession>D2EF30</accession>
<evidence type="ECO:0000313" key="9">
    <source>
        <dbReference type="Proteomes" id="UP000009375"/>
    </source>
</evidence>
<dbReference type="SMART" id="SM01402">
    <property type="entry name" value="Ribosomal_S27"/>
    <property type="match status" value="1"/>
</dbReference>
<evidence type="ECO:0000313" key="8">
    <source>
        <dbReference type="EMBL" id="EEZ93056.1"/>
    </source>
</evidence>
<gene>
    <name evidence="6" type="primary">rps27ae</name>
    <name evidence="8" type="ORF">BJBARM4_0337</name>
</gene>
<reference evidence="8 9" key="1">
    <citation type="journal article" date="2010" name="Proc. Natl. Acad. Sci. U.S.A.">
        <title>Enigmatic, ultrasmall, uncultivated Archaea.</title>
        <authorList>
            <person name="Baker B.J."/>
            <person name="Comolli L.R."/>
            <person name="Dick G.J."/>
            <person name="Hauser L.J."/>
            <person name="Hyatt D."/>
            <person name="Dill B.D."/>
            <person name="Land M.L."/>
            <person name="Verberkmoes N.C."/>
            <person name="Hettich R.L."/>
            <person name="Banfield J.F."/>
        </authorList>
    </citation>
    <scope>NUCLEOTIDE SEQUENCE [LARGE SCALE GENOMIC DNA]</scope>
</reference>
<evidence type="ECO:0000256" key="2">
    <source>
        <dbReference type="ARBA" id="ARBA00022771"/>
    </source>
</evidence>
<protein>
    <recommendedName>
        <fullName evidence="6">Small ribosomal subunit protein eS31</fullName>
    </recommendedName>
</protein>
<evidence type="ECO:0000256" key="5">
    <source>
        <dbReference type="ARBA" id="ARBA00023274"/>
    </source>
</evidence>
<keyword evidence="4 6" id="KW-0689">Ribosomal protein</keyword>
<comment type="caution">
    <text evidence="6">Lacks conserved residue(s) required for the propagation of feature annotation.</text>
</comment>
<keyword evidence="2 6" id="KW-0863">Zinc-finger</keyword>
<dbReference type="Pfam" id="PF01599">
    <property type="entry name" value="Ribosomal_S27"/>
    <property type="match status" value="1"/>
</dbReference>
<dbReference type="GO" id="GO:0003735">
    <property type="term" value="F:structural constituent of ribosome"/>
    <property type="evidence" value="ECO:0007669"/>
    <property type="project" value="InterPro"/>
</dbReference>
<keyword evidence="1 6" id="KW-0479">Metal-binding</keyword>
<dbReference type="GO" id="GO:0006412">
    <property type="term" value="P:translation"/>
    <property type="evidence" value="ECO:0007669"/>
    <property type="project" value="UniProtKB-UniRule"/>
</dbReference>
<dbReference type="HAMAP" id="MF_00777">
    <property type="entry name" value="Ribosomal_eS31"/>
    <property type="match status" value="1"/>
</dbReference>
<feature type="binding site" evidence="6">
    <location>
        <position position="29"/>
    </location>
    <ligand>
        <name>Zn(2+)</name>
        <dbReference type="ChEBI" id="CHEBI:29105"/>
    </ligand>
</feature>
<dbReference type="InterPro" id="IPR022845">
    <property type="entry name" value="Ribosomal_eS31_arc"/>
</dbReference>
<evidence type="ECO:0000256" key="6">
    <source>
        <dbReference type="HAMAP-Rule" id="MF_00777"/>
    </source>
</evidence>
<dbReference type="NCBIfam" id="NF001669">
    <property type="entry name" value="PRK00432.1"/>
    <property type="match status" value="1"/>
</dbReference>
<evidence type="ECO:0000256" key="1">
    <source>
        <dbReference type="ARBA" id="ARBA00022723"/>
    </source>
</evidence>
<name>D2EF30_PARA4</name>
<dbReference type="SUPFAM" id="SSF57829">
    <property type="entry name" value="Zn-binding ribosomal proteins"/>
    <property type="match status" value="1"/>
</dbReference>
<comment type="similarity">
    <text evidence="6">Belongs to the eukaryotic ribosomal protein eS31 family.</text>
</comment>
<evidence type="ECO:0000256" key="4">
    <source>
        <dbReference type="ARBA" id="ARBA00022980"/>
    </source>
</evidence>
<sequence>MEKKKQKKSEIWKMYKIEGSTITKVNHTCPKCGEGTFLAEHNNRLTCGRCGYTEFKKKEKN</sequence>
<comment type="subunit">
    <text evidence="6">Part of the 30S ribosomal subunit.</text>
</comment>
<feature type="binding site" evidence="6">
    <location>
        <position position="50"/>
    </location>
    <ligand>
        <name>Zn(2+)</name>
        <dbReference type="ChEBI" id="CHEBI:29105"/>
    </ligand>
</feature>
<dbReference type="EMBL" id="GG730043">
    <property type="protein sequence ID" value="EEZ93056.1"/>
    <property type="molecule type" value="Genomic_DNA"/>
</dbReference>
<dbReference type="Proteomes" id="UP000009375">
    <property type="component" value="Unassembled WGS sequence"/>
</dbReference>
<dbReference type="InterPro" id="IPR002906">
    <property type="entry name" value="Ribosomal_eS31"/>
</dbReference>
<comment type="cofactor">
    <cofactor evidence="6">
        <name>Zn(2+)</name>
        <dbReference type="ChEBI" id="CHEBI:29105"/>
    </cofactor>
    <text evidence="6">Binds 1 zinc ion per subunit.</text>
</comment>
<evidence type="ECO:0000256" key="3">
    <source>
        <dbReference type="ARBA" id="ARBA00022833"/>
    </source>
</evidence>
<feature type="domain" description="Small ribosomal subunit protein eS31" evidence="7">
    <location>
        <begin position="11"/>
        <end position="53"/>
    </location>
</feature>